<dbReference type="InterPro" id="IPR014017">
    <property type="entry name" value="DNA_helicase_UvrD-like_C"/>
</dbReference>
<dbReference type="Pfam" id="PF13361">
    <property type="entry name" value="UvrD_C"/>
    <property type="match status" value="1"/>
</dbReference>
<dbReference type="InterPro" id="IPR027417">
    <property type="entry name" value="P-loop_NTPase"/>
</dbReference>
<evidence type="ECO:0000256" key="5">
    <source>
        <dbReference type="ARBA" id="ARBA00022840"/>
    </source>
</evidence>
<dbReference type="GO" id="GO:0009314">
    <property type="term" value="P:response to radiation"/>
    <property type="evidence" value="ECO:0007669"/>
    <property type="project" value="UniProtKB-ARBA"/>
</dbReference>
<dbReference type="EC" id="5.6.2.4" evidence="9"/>
<dbReference type="Gene3D" id="3.40.50.300">
    <property type="entry name" value="P-loop containing nucleotide triphosphate hydrolases"/>
    <property type="match status" value="2"/>
</dbReference>
<name>A0A367ZNM9_9BACT</name>
<evidence type="ECO:0000256" key="8">
    <source>
        <dbReference type="ARBA" id="ARBA00034617"/>
    </source>
</evidence>
<dbReference type="PANTHER" id="PTHR11070">
    <property type="entry name" value="UVRD / RECB / PCRA DNA HELICASE FAMILY MEMBER"/>
    <property type="match status" value="1"/>
</dbReference>
<dbReference type="CDD" id="cd18807">
    <property type="entry name" value="SF1_C_UvrD"/>
    <property type="match status" value="1"/>
</dbReference>
<evidence type="ECO:0000256" key="12">
    <source>
        <dbReference type="SAM" id="MobiDB-lite"/>
    </source>
</evidence>
<dbReference type="Gene3D" id="1.10.486.10">
    <property type="entry name" value="PCRA, domain 4"/>
    <property type="match status" value="1"/>
</dbReference>
<feature type="domain" description="UvrD-like helicase ATP-binding" evidence="13">
    <location>
        <begin position="10"/>
        <end position="287"/>
    </location>
</feature>
<dbReference type="Proteomes" id="UP000252355">
    <property type="component" value="Unassembled WGS sequence"/>
</dbReference>
<feature type="region of interest" description="Disordered" evidence="12">
    <location>
        <begin position="640"/>
        <end position="726"/>
    </location>
</feature>
<comment type="caution">
    <text evidence="15">The sequence shown here is derived from an EMBL/GenBank/DDBJ whole genome shotgun (WGS) entry which is preliminary data.</text>
</comment>
<dbReference type="PANTHER" id="PTHR11070:SF2">
    <property type="entry name" value="ATP-DEPENDENT DNA HELICASE SRS2"/>
    <property type="match status" value="1"/>
</dbReference>
<evidence type="ECO:0000256" key="6">
    <source>
        <dbReference type="ARBA" id="ARBA00023125"/>
    </source>
</evidence>
<protein>
    <recommendedName>
        <fullName evidence="9">DNA 3'-5' helicase</fullName>
        <ecNumber evidence="9">5.6.2.4</ecNumber>
    </recommendedName>
</protein>
<sequence>MNPVFEQALAGLNPRQREAVALTQGPVLVIAGAGSGKTRMLTVRIAWLIEREQVPPSAILALTFTNKAAREMRERVQQLIPGAGDEVTLSTFHAFCCSLLRRWSTAAGYPEGFTIYDEDDSEKVMKGVLDNLDLDPKKYAPRKMLNLISQLKNELVEPEAFQATLPDDEKLREVYRRYQDRLRENKALDFDDLLLVTHRLLSTQPELLAKFHRRYRYFLVDEYQDTNHAQYRLLHLFARDSGNLCVVGDEDQSIYSWRGATIRNIQEFEKDFPGTRVVLLDQNYRSTQRILDAAGALIARNRRAHAKHLWTDRAGGEPLTFHLAADEREEAEWVAGRIARLRDQGLPLRSFAVLFRMNSLSRSFEQALNRYGLPYEVTGGIRFFQRREVKDILAYLRVIANPWDSVSLARIINTPRRGIGKTMLDKLGQDGPLWEGLQKQAAASPHGKVAEFYELVRGWQELAGRASVFSLVRSVLDRTGYLDWLQEDDPDTAKERQENIDSLVSDIRAQEENNPDLGLRGYLEQAALQADIDGLDEQADRVHLMTLHNAKGLEFPVVFMVAMEEGIFPHFSSHADPTELEEERRLAYVGMTRAMQRLYLSAARRRMVFGSWKDNLVSRFITELPRETFGEPAPWGAALSSSMATSKGGTSFPWSTRGPGGGGPGSQPADPAVPRGLANPGFFDQTAGRKGGGSTRTPRLNAGSGSPIAGGPGTGEGSGPGSAASSAATMLNAVPGAEVFHQVFGHGRVLATEGASLGDFRLTIEFKNVGKKTLLLQYANLRVIHTNSSGG</sequence>
<evidence type="ECO:0000259" key="13">
    <source>
        <dbReference type="PROSITE" id="PS51198"/>
    </source>
</evidence>
<evidence type="ECO:0000256" key="9">
    <source>
        <dbReference type="ARBA" id="ARBA00034808"/>
    </source>
</evidence>
<dbReference type="PROSITE" id="PS51198">
    <property type="entry name" value="UVRD_HELICASE_ATP_BIND"/>
    <property type="match status" value="1"/>
</dbReference>
<keyword evidence="3 11" id="KW-0378">Hydrolase</keyword>
<keyword evidence="6" id="KW-0238">DNA-binding</keyword>
<keyword evidence="5 11" id="KW-0067">ATP-binding</keyword>
<evidence type="ECO:0000259" key="14">
    <source>
        <dbReference type="PROSITE" id="PS51217"/>
    </source>
</evidence>
<feature type="binding site" evidence="11">
    <location>
        <begin position="31"/>
        <end position="38"/>
    </location>
    <ligand>
        <name>ATP</name>
        <dbReference type="ChEBI" id="CHEBI:30616"/>
    </ligand>
</feature>
<dbReference type="SUPFAM" id="SSF52540">
    <property type="entry name" value="P-loop containing nucleoside triphosphate hydrolases"/>
    <property type="match status" value="1"/>
</dbReference>
<evidence type="ECO:0000256" key="7">
    <source>
        <dbReference type="ARBA" id="ARBA00023235"/>
    </source>
</evidence>
<comment type="catalytic activity">
    <reaction evidence="8">
        <text>Couples ATP hydrolysis with the unwinding of duplex DNA by translocating in the 3'-5' direction.</text>
        <dbReference type="EC" id="5.6.2.4"/>
    </reaction>
</comment>
<evidence type="ECO:0000256" key="10">
    <source>
        <dbReference type="ARBA" id="ARBA00048988"/>
    </source>
</evidence>
<dbReference type="GO" id="GO:0043138">
    <property type="term" value="F:3'-5' DNA helicase activity"/>
    <property type="evidence" value="ECO:0007669"/>
    <property type="project" value="UniProtKB-EC"/>
</dbReference>
<gene>
    <name evidence="15" type="ORF">OZSIB_4108</name>
</gene>
<evidence type="ECO:0000256" key="3">
    <source>
        <dbReference type="ARBA" id="ARBA00022801"/>
    </source>
</evidence>
<reference evidence="15 16" key="1">
    <citation type="submission" date="2018-05" db="EMBL/GenBank/DDBJ databases">
        <title>A metagenomic window into the 2 km-deep terrestrial subsurface aquifer revealed taxonomically and functionally diverse microbial community comprising novel uncultured bacterial lineages.</title>
        <authorList>
            <person name="Kadnikov V.V."/>
            <person name="Mardanov A.V."/>
            <person name="Beletsky A.V."/>
            <person name="Banks D."/>
            <person name="Pimenov N.V."/>
            <person name="Frank Y.A."/>
            <person name="Karnachuk O.V."/>
            <person name="Ravin N.V."/>
        </authorList>
    </citation>
    <scope>NUCLEOTIDE SEQUENCE [LARGE SCALE GENOMIC DNA]</scope>
    <source>
        <strain evidence="15">BY5</strain>
    </source>
</reference>
<evidence type="ECO:0000313" key="15">
    <source>
        <dbReference type="EMBL" id="RCK79636.1"/>
    </source>
</evidence>
<feature type="compositionally biased region" description="Polar residues" evidence="12">
    <location>
        <begin position="640"/>
        <end position="654"/>
    </location>
</feature>
<dbReference type="CDD" id="cd17932">
    <property type="entry name" value="DEXQc_UvrD"/>
    <property type="match status" value="1"/>
</dbReference>
<keyword evidence="4 11" id="KW-0347">Helicase</keyword>
<dbReference type="Pfam" id="PF00580">
    <property type="entry name" value="UvrD-helicase"/>
    <property type="match status" value="1"/>
</dbReference>
<keyword evidence="7" id="KW-0413">Isomerase</keyword>
<feature type="compositionally biased region" description="Gly residues" evidence="12">
    <location>
        <begin position="708"/>
        <end position="720"/>
    </location>
</feature>
<feature type="domain" description="UvrD-like helicase C-terminal" evidence="14">
    <location>
        <begin position="288"/>
        <end position="552"/>
    </location>
</feature>
<evidence type="ECO:0000313" key="16">
    <source>
        <dbReference type="Proteomes" id="UP000252355"/>
    </source>
</evidence>
<accession>A0A367ZNM9</accession>
<comment type="catalytic activity">
    <reaction evidence="10">
        <text>ATP + H2O = ADP + phosphate + H(+)</text>
        <dbReference type="Rhea" id="RHEA:13065"/>
        <dbReference type="ChEBI" id="CHEBI:15377"/>
        <dbReference type="ChEBI" id="CHEBI:15378"/>
        <dbReference type="ChEBI" id="CHEBI:30616"/>
        <dbReference type="ChEBI" id="CHEBI:43474"/>
        <dbReference type="ChEBI" id="CHEBI:456216"/>
        <dbReference type="EC" id="5.6.2.4"/>
    </reaction>
</comment>
<organism evidence="15 16">
    <name type="scientific">Candidatus Ozemobacter sibiricus</name>
    <dbReference type="NCBI Taxonomy" id="2268124"/>
    <lineage>
        <taxon>Bacteria</taxon>
        <taxon>Candidatus Ozemobacteria</taxon>
        <taxon>Candidatus Ozemobacterales</taxon>
        <taxon>Candidatus Ozemobacteraceae</taxon>
        <taxon>Candidatus Ozemobacter</taxon>
    </lineage>
</organism>
<dbReference type="GO" id="GO:0003677">
    <property type="term" value="F:DNA binding"/>
    <property type="evidence" value="ECO:0007669"/>
    <property type="project" value="UniProtKB-KW"/>
</dbReference>
<dbReference type="GO" id="GO:0000725">
    <property type="term" value="P:recombinational repair"/>
    <property type="evidence" value="ECO:0007669"/>
    <property type="project" value="TreeGrafter"/>
</dbReference>
<evidence type="ECO:0000256" key="11">
    <source>
        <dbReference type="PROSITE-ProRule" id="PRU00560"/>
    </source>
</evidence>
<dbReference type="FunFam" id="1.10.10.160:FF:000001">
    <property type="entry name" value="ATP-dependent DNA helicase"/>
    <property type="match status" value="1"/>
</dbReference>
<dbReference type="InterPro" id="IPR013986">
    <property type="entry name" value="DExx_box_DNA_helicase_dom_sf"/>
</dbReference>
<proteinExistence type="inferred from homology"/>
<dbReference type="AlphaFoldDB" id="A0A367ZNM9"/>
<dbReference type="GO" id="GO:0005524">
    <property type="term" value="F:ATP binding"/>
    <property type="evidence" value="ECO:0007669"/>
    <property type="project" value="UniProtKB-UniRule"/>
</dbReference>
<dbReference type="InterPro" id="IPR014016">
    <property type="entry name" value="UvrD-like_ATP-bd"/>
</dbReference>
<evidence type="ECO:0000256" key="4">
    <source>
        <dbReference type="ARBA" id="ARBA00022806"/>
    </source>
</evidence>
<keyword evidence="2 11" id="KW-0547">Nucleotide-binding</keyword>
<dbReference type="EMBL" id="QOQW01000011">
    <property type="protein sequence ID" value="RCK79636.1"/>
    <property type="molecule type" value="Genomic_DNA"/>
</dbReference>
<dbReference type="GO" id="GO:0016887">
    <property type="term" value="F:ATP hydrolysis activity"/>
    <property type="evidence" value="ECO:0007669"/>
    <property type="project" value="RHEA"/>
</dbReference>
<dbReference type="Gene3D" id="1.10.10.160">
    <property type="match status" value="1"/>
</dbReference>
<dbReference type="InterPro" id="IPR000212">
    <property type="entry name" value="DNA_helicase_UvrD/REP"/>
</dbReference>
<evidence type="ECO:0000256" key="1">
    <source>
        <dbReference type="ARBA" id="ARBA00009922"/>
    </source>
</evidence>
<evidence type="ECO:0000256" key="2">
    <source>
        <dbReference type="ARBA" id="ARBA00022741"/>
    </source>
</evidence>
<dbReference type="GO" id="GO:0033202">
    <property type="term" value="C:DNA helicase complex"/>
    <property type="evidence" value="ECO:0007669"/>
    <property type="project" value="TreeGrafter"/>
</dbReference>
<dbReference type="GO" id="GO:0005829">
    <property type="term" value="C:cytosol"/>
    <property type="evidence" value="ECO:0007669"/>
    <property type="project" value="TreeGrafter"/>
</dbReference>
<comment type="similarity">
    <text evidence="1">Belongs to the helicase family. UvrD subfamily.</text>
</comment>
<dbReference type="PROSITE" id="PS51217">
    <property type="entry name" value="UVRD_HELICASE_CTER"/>
    <property type="match status" value="1"/>
</dbReference>